<dbReference type="Pfam" id="PF16094">
    <property type="entry name" value="PAC1"/>
    <property type="match status" value="1"/>
</dbReference>
<dbReference type="GO" id="GO:0000502">
    <property type="term" value="C:proteasome complex"/>
    <property type="evidence" value="ECO:0007669"/>
    <property type="project" value="UniProtKB-KW"/>
</dbReference>
<dbReference type="PANTHER" id="PTHR15069">
    <property type="entry name" value="PROTEASOME ASSEMBLY CHAPERONE 1"/>
    <property type="match status" value="1"/>
</dbReference>
<evidence type="ECO:0000313" key="6">
    <source>
        <dbReference type="RefSeq" id="XP_032835906.1"/>
    </source>
</evidence>
<dbReference type="RefSeq" id="XP_032835906.1">
    <property type="nucleotide sequence ID" value="XM_032980015.1"/>
</dbReference>
<dbReference type="AlphaFoldDB" id="A0AAJ7XIT7"/>
<dbReference type="PANTHER" id="PTHR15069:SF1">
    <property type="entry name" value="PROTEASOME ASSEMBLY CHAPERONE 1"/>
    <property type="match status" value="1"/>
</dbReference>
<feature type="region of interest" description="Disordered" evidence="4">
    <location>
        <begin position="13"/>
        <end position="34"/>
    </location>
</feature>
<comment type="similarity">
    <text evidence="1">Belongs to the PSMG1 family.</text>
</comment>
<organism evidence="5 10">
    <name type="scientific">Petromyzon marinus</name>
    <name type="common">Sea lamprey</name>
    <dbReference type="NCBI Taxonomy" id="7757"/>
    <lineage>
        <taxon>Eukaryota</taxon>
        <taxon>Metazoa</taxon>
        <taxon>Chordata</taxon>
        <taxon>Craniata</taxon>
        <taxon>Vertebrata</taxon>
        <taxon>Cyclostomata</taxon>
        <taxon>Hyperoartia</taxon>
        <taxon>Petromyzontiformes</taxon>
        <taxon>Petromyzontidae</taxon>
        <taxon>Petromyzon</taxon>
    </lineage>
</organism>
<evidence type="ECO:0000313" key="9">
    <source>
        <dbReference type="RefSeq" id="XP_032835909.1"/>
    </source>
</evidence>
<dbReference type="RefSeq" id="XP_032835910.1">
    <property type="nucleotide sequence ID" value="XM_032980019.1"/>
</dbReference>
<name>A0AAJ7XIT7_PETMA</name>
<keyword evidence="5" id="KW-1185">Reference proteome</keyword>
<dbReference type="Proteomes" id="UP001318040">
    <property type="component" value="Chromosome 82"/>
</dbReference>
<reference evidence="6 7" key="1">
    <citation type="submission" date="2025-04" db="UniProtKB">
        <authorList>
            <consortium name="RefSeq"/>
        </authorList>
    </citation>
    <scope>IDENTIFICATION</scope>
    <source>
        <tissue evidence="6 7">Sperm</tissue>
    </source>
</reference>
<dbReference type="KEGG" id="pmrn:116957698"/>
<protein>
    <recommendedName>
        <fullName evidence="2">Proteasome assembly chaperone 1</fullName>
    </recommendedName>
</protein>
<dbReference type="RefSeq" id="XP_032835909.1">
    <property type="nucleotide sequence ID" value="XM_032980018.1"/>
</dbReference>
<proteinExistence type="inferred from homology"/>
<dbReference type="GO" id="GO:0070628">
    <property type="term" value="F:proteasome binding"/>
    <property type="evidence" value="ECO:0007669"/>
    <property type="project" value="TreeGrafter"/>
</dbReference>
<evidence type="ECO:0000256" key="1">
    <source>
        <dbReference type="ARBA" id="ARBA00005261"/>
    </source>
</evidence>
<dbReference type="CTD" id="8624"/>
<dbReference type="RefSeq" id="XP_032835908.1">
    <property type="nucleotide sequence ID" value="XM_032980017.1"/>
</dbReference>
<evidence type="ECO:0000256" key="2">
    <source>
        <dbReference type="ARBA" id="ARBA00019180"/>
    </source>
</evidence>
<dbReference type="GO" id="GO:0080129">
    <property type="term" value="P:proteasome core complex assembly"/>
    <property type="evidence" value="ECO:0007669"/>
    <property type="project" value="TreeGrafter"/>
</dbReference>
<evidence type="ECO:0000313" key="7">
    <source>
        <dbReference type="RefSeq" id="XP_032835907.1"/>
    </source>
</evidence>
<keyword evidence="3" id="KW-0143">Chaperone</keyword>
<evidence type="ECO:0000313" key="5">
    <source>
        <dbReference type="Proteomes" id="UP001318040"/>
    </source>
</evidence>
<sequence>MASFFGEVLPVFSRAGSDDESGDDEESEEEDSRVVMSWSDGAIPSSCCTLILATGEHALGFVQVFVLGLGGQSWVQRGSLHPQGTTPAPPAPPGEKWGVQTCRVYQHRDSPEVWVALCAYTIPEELLHDWAKQLVTLADPVRGRVLVLSGLRASELLVAPLGRTLSSAPWKDPLAWPLLPPPMHATGLPAAVVSEAVLRAVPVALYLLYSEAPAPDLPSTRAFLPVLSLPPLTGLTPLSAPSLPQLQMLMKPPALPSNIYT</sequence>
<evidence type="ECO:0000313" key="10">
    <source>
        <dbReference type="RefSeq" id="XP_032835910.1"/>
    </source>
</evidence>
<dbReference type="GO" id="GO:0005783">
    <property type="term" value="C:endoplasmic reticulum"/>
    <property type="evidence" value="ECO:0007669"/>
    <property type="project" value="InterPro"/>
</dbReference>
<evidence type="ECO:0000313" key="8">
    <source>
        <dbReference type="RefSeq" id="XP_032835908.1"/>
    </source>
</evidence>
<accession>A0AAJ7XIT7</accession>
<gene>
    <name evidence="6 7 8 9 10" type="primary">PSMG1</name>
</gene>
<evidence type="ECO:0000256" key="3">
    <source>
        <dbReference type="ARBA" id="ARBA00023186"/>
    </source>
</evidence>
<dbReference type="RefSeq" id="XP_032835907.1">
    <property type="nucleotide sequence ID" value="XM_032980016.1"/>
</dbReference>
<feature type="compositionally biased region" description="Acidic residues" evidence="4">
    <location>
        <begin position="18"/>
        <end position="31"/>
    </location>
</feature>
<dbReference type="InterPro" id="IPR016565">
    <property type="entry name" value="Proteasome_assmbl_chp_1"/>
</dbReference>
<evidence type="ECO:0000256" key="4">
    <source>
        <dbReference type="SAM" id="MobiDB-lite"/>
    </source>
</evidence>
<dbReference type="GeneID" id="116957698"/>
<keyword evidence="6 7" id="KW-0647">Proteasome</keyword>